<evidence type="ECO:0000256" key="4">
    <source>
        <dbReference type="SAM" id="MobiDB-lite"/>
    </source>
</evidence>
<name>A0A0S4IWE4_BODSA</name>
<feature type="repeat" description="ANK" evidence="3">
    <location>
        <begin position="509"/>
        <end position="541"/>
    </location>
</feature>
<protein>
    <submittedName>
        <fullName evidence="6">Uncharacterized protein</fullName>
    </submittedName>
</protein>
<feature type="signal peptide" evidence="5">
    <location>
        <begin position="1"/>
        <end position="30"/>
    </location>
</feature>
<sequence>MAPPPPPPRRCTLPLPMLLTLMLIEDQLSAVEALLATLPHTRIIELLLDPVVIDVRWITSLGRSRVLRWATKEAAACPLAIAASSLVVTESLRVLMHHVCSIEMIDSSRSEGLVIEALRDAIMTAIDCGAWSCVEFFVKECVLLHFSRDIQTSIFAAIRMDSLSIFDGTTLEHLVACPHPLSVDVLVWLIPAILSPSQCEFSSETTTKLFHAIQQTTQGHRDQQRIRDTLLVFLMGGIEHVALPQRVTANRPNRQQSVTALEQLHMDAISDTKGCGELVRALQQISLTISTSSLCSNRLAATLTVDHLHTMVQCGLVLSLAHVHCVAPNNNTTFACLEGALSQTECGGYASHMKYLNAMLLRDEVRSSSSSNNMNSHTTHNVVPDVVVNAVIDASRAEVSEWRLHTQWWVDHVLDIYHPANVRRVPVQTRRTFPILSMMRDVARSEPSTTRGAVPSMHGSVIAATFRPPYRHHGASPLHCAVFANREAAVVQMLQEGSRELDVNVLDASGRTSLVWAAKLGRHGIASQLVSTGVDILIEDRYGLNSLAYAADANMVELILADDDGEDAANSRSSKPHRSSPLMYHLRCGRGLSAMALLNSVVCENCVLETMIDGVTGETLVHLAAARRELHANVLPALLDGRLPLTYVLQADVNGWTARDYCAPRSSADLLLEEKGVPRTMRLWPEGKYSIGLRDYRSIRHNITHLITGTSSSSSGGGEDAVWKEVLNFHVRTNTESIMTIDEMSWELASRGEDKELLVLLERGHRDMQVVRLYGIPAPRNEKDKRSVAKDVNLLLQMRFGGCRGGCRLVFPSEGHDDATEPHPYLTVASDNISGASATLPKIIPASHLPEGIDPNAPYAAALMIDDTRIPQLMAANSGLSVKNRPLRVIREPSRGPQYRTVIQPHTSTLLHQLCKTGCLRSLSYVLRNNASQGSPNELICRLLSATYDENGLTPFHIAVIYRQWPIVLELLRNRIPLGPVHQKPTIQHVGTPEGNAPLTFSVGPQQIFASLVQLMSFQWFAGTGNTPSNSAPLVDTIPNKRGSTASLLSSSRFSAFDAEVAAYALMRTAATDIMILGRMQRIVLTSILDTSTAAACAALVTSLADRCDTAFKPFSVLGSHHAHSRDQYILRKLLDHYRNGVMQIDVDHEGADARDSANERERTKALLMYHIQGGALFRVLESAILDTFMLAEDLGDGAHPSLRVYRWVSLLHIDQVRFVCCKSKTDIPTATMAPSSFNRGCFGVRLTFFVDPSGQLRCPDLTAVLRDFFFTALLDAAWSLCTTVALHGVHVSILDEETLLTRRFVTAVRARRYLEEQQSTPAPSHLSVTDGGEDDNEEITEPVDAAVVCWQHLKRHFEEHSGPAGDADNRSIASSSMSNQSCAVASAQVERLSRFILDVCTLLVRDAIPNTIQQGNNGHPRHVLLPGGRRVTLQQDCEVTLVLHRLSGRANGDSLAIQEVHQQEDARVAPFDGLALLQRDWQGSAASSNEPASPGLKLLTNKASAAALVAQQQTTGGEGLALLARARQVVKGEHHVLVVCPIHESIDDIEAGSTLVGVPFAACSMYRGSQWKGNHVSRYVWKSTLWSTLLATSRPSTRPTTATRPPLGGGGRLPTSCGSLVVSPFPLAIDGGDVQRPQSALSLTDISAHIDLPATATSDTHHSVVEDPMLEIPSKVRPFVPPQSISALADMLDEQGARVALCFEHAAAAAAVKPQVQSTSASNKKICRFSTIVELVVPFLLDPFFVWTSLRAVNKQTCEAVVSLACTRALLPVHSITLRLREKASSIDSVRAQWCENFMSLPSTSRLPTSQALCTSYLHIAAKEDIDEHDEKLVPPSSGAVGIEDAQFAAFLLSPMAMFHHVASVRGIFEASRLPQCEVQRGKRLRRYSSRSTPPAAQAKPLLQQQGSLRLIETTFALLYPSVVTLWKCHRFLELWERSHEKGTASK</sequence>
<proteinExistence type="predicted"/>
<dbReference type="SUPFAM" id="SSF48403">
    <property type="entry name" value="Ankyrin repeat"/>
    <property type="match status" value="2"/>
</dbReference>
<organism evidence="6 7">
    <name type="scientific">Bodo saltans</name>
    <name type="common">Flagellated protozoan</name>
    <dbReference type="NCBI Taxonomy" id="75058"/>
    <lineage>
        <taxon>Eukaryota</taxon>
        <taxon>Discoba</taxon>
        <taxon>Euglenozoa</taxon>
        <taxon>Kinetoplastea</taxon>
        <taxon>Metakinetoplastina</taxon>
        <taxon>Eubodonida</taxon>
        <taxon>Bodonidae</taxon>
        <taxon>Bodo</taxon>
    </lineage>
</organism>
<keyword evidence="7" id="KW-1185">Reference proteome</keyword>
<reference evidence="7" key="1">
    <citation type="submission" date="2015-09" db="EMBL/GenBank/DDBJ databases">
        <authorList>
            <consortium name="Pathogen Informatics"/>
        </authorList>
    </citation>
    <scope>NUCLEOTIDE SEQUENCE [LARGE SCALE GENOMIC DNA]</scope>
    <source>
        <strain evidence="7">Lake Konstanz</strain>
    </source>
</reference>
<evidence type="ECO:0000313" key="6">
    <source>
        <dbReference type="EMBL" id="CUG06181.1"/>
    </source>
</evidence>
<evidence type="ECO:0000313" key="7">
    <source>
        <dbReference type="Proteomes" id="UP000051952"/>
    </source>
</evidence>
<keyword evidence="2 3" id="KW-0040">ANK repeat</keyword>
<dbReference type="PROSITE" id="PS50088">
    <property type="entry name" value="ANK_REPEAT"/>
    <property type="match status" value="1"/>
</dbReference>
<dbReference type="VEuPathDB" id="TriTrypDB:BSAL_71890"/>
<dbReference type="Gene3D" id="1.25.40.20">
    <property type="entry name" value="Ankyrin repeat-containing domain"/>
    <property type="match status" value="1"/>
</dbReference>
<dbReference type="SMART" id="SM00248">
    <property type="entry name" value="ANK"/>
    <property type="match status" value="6"/>
</dbReference>
<evidence type="ECO:0000256" key="5">
    <source>
        <dbReference type="SAM" id="SignalP"/>
    </source>
</evidence>
<dbReference type="Proteomes" id="UP000051952">
    <property type="component" value="Unassembled WGS sequence"/>
</dbReference>
<keyword evidence="5" id="KW-0732">Signal</keyword>
<evidence type="ECO:0000256" key="2">
    <source>
        <dbReference type="ARBA" id="ARBA00023043"/>
    </source>
</evidence>
<dbReference type="InterPro" id="IPR002110">
    <property type="entry name" value="Ankyrin_rpt"/>
</dbReference>
<dbReference type="InterPro" id="IPR036770">
    <property type="entry name" value="Ankyrin_rpt-contain_sf"/>
</dbReference>
<feature type="region of interest" description="Disordered" evidence="4">
    <location>
        <begin position="1316"/>
        <end position="1338"/>
    </location>
</feature>
<dbReference type="PANTHER" id="PTHR24198">
    <property type="entry name" value="ANKYRIN REPEAT AND PROTEIN KINASE DOMAIN-CONTAINING PROTEIN"/>
    <property type="match status" value="1"/>
</dbReference>
<evidence type="ECO:0000256" key="1">
    <source>
        <dbReference type="ARBA" id="ARBA00022737"/>
    </source>
</evidence>
<dbReference type="EMBL" id="CYKH01000567">
    <property type="protein sequence ID" value="CUG06181.1"/>
    <property type="molecule type" value="Genomic_DNA"/>
</dbReference>
<feature type="chain" id="PRO_5006621726" evidence="5">
    <location>
        <begin position="31"/>
        <end position="1948"/>
    </location>
</feature>
<keyword evidence="1" id="KW-0677">Repeat</keyword>
<accession>A0A0S4IWE4</accession>
<dbReference type="PANTHER" id="PTHR24198:SF165">
    <property type="entry name" value="ANKYRIN REPEAT-CONTAINING PROTEIN-RELATED"/>
    <property type="match status" value="1"/>
</dbReference>
<dbReference type="Pfam" id="PF12796">
    <property type="entry name" value="Ank_2"/>
    <property type="match status" value="1"/>
</dbReference>
<gene>
    <name evidence="6" type="ORF">BSAL_71890</name>
</gene>
<evidence type="ECO:0000256" key="3">
    <source>
        <dbReference type="PROSITE-ProRule" id="PRU00023"/>
    </source>
</evidence>